<dbReference type="InterPro" id="IPR003877">
    <property type="entry name" value="SPRY_dom"/>
</dbReference>
<feature type="region of interest" description="Disordered" evidence="1">
    <location>
        <begin position="502"/>
        <end position="530"/>
    </location>
</feature>
<feature type="region of interest" description="Disordered" evidence="1">
    <location>
        <begin position="1"/>
        <end position="21"/>
    </location>
</feature>
<name>A0AAV9ITL7_CYACA</name>
<dbReference type="PANTHER" id="PTHR12864">
    <property type="entry name" value="RAN BINDING PROTEIN 9-RELATED"/>
    <property type="match status" value="1"/>
</dbReference>
<dbReference type="SUPFAM" id="SSF49899">
    <property type="entry name" value="Concanavalin A-like lectins/glucanases"/>
    <property type="match status" value="1"/>
</dbReference>
<dbReference type="SMART" id="SM00449">
    <property type="entry name" value="SPRY"/>
    <property type="match status" value="1"/>
</dbReference>
<reference evidence="3 4" key="1">
    <citation type="submission" date="2022-07" db="EMBL/GenBank/DDBJ databases">
        <title>Genome-wide signatures of adaptation to extreme environments.</title>
        <authorList>
            <person name="Cho C.H."/>
            <person name="Yoon H.S."/>
        </authorList>
    </citation>
    <scope>NUCLEOTIDE SEQUENCE [LARGE SCALE GENOMIC DNA]</scope>
    <source>
        <strain evidence="3 4">DBV 063 E5</strain>
    </source>
</reference>
<sequence>MRPSDTSPERLAPSGRGSCGAAVSSRTDLQLYTSMVCDGLVFHPLQGDLSLGVDAAARVSASSDVLWPPPTGAAEIALAPSADTLKRQQEQHFERRYRARVFGDWHRRCVHPRLPYLAAYGVVGEAAAVAPDIAEPLPLNEVASAADLWSGDALRVVDIGDQARRATADAAQQNATAAAAALHFPECLSSDHKSPSIQLDGDDEARPRRALYGGPGRSDMDAASVRANCPVPPEVCLYYYEMKVIDSGAQGFIGLGLCAGDVQLDRLPGWERNSIGWHGDDGHIFRDSGMGTAYGPKYGTGDIVGCCWNRITGDVYFTKQGALLKRAFRNVGPSRLLPPKPTAPANGGDGVDSARQRRAESWYPVVGLRTCGEVVEVNFGQQPFLFDLETYVRREVEQYLGQLAAAPTAPSGVHSAQQLQEEQRAARRAIVDYLLTEGYDRTARAFLQAMASEEMEEQQQGGNALQAREYQHALAEAAQRAHVMECIERGDIDAALRECAAELTSPTSSAGPRRSARSSGRRNEASRPATRWSDVAVAAADDGGGGDVDNISDAFYATLLLRCQKFIEMLRDGPDHPQLLAALVFARQELWPLVQPEPHSAKPLRALADGLDGRHGAAGYLNGTADGRADGWACPRFGTSHPLWPTAMPLPLEDPKALARAYVLHHVGLLATPTTTADSPLLAPTRRELCSAAVNRALLRRRPQRARRNPSCRFPASQLARVLQHLNLLMELQVRYGHKMAALITARDLL</sequence>
<dbReference type="Proteomes" id="UP001301350">
    <property type="component" value="Unassembled WGS sequence"/>
</dbReference>
<dbReference type="AlphaFoldDB" id="A0AAV9ITL7"/>
<dbReference type="EMBL" id="JANCYW010000005">
    <property type="protein sequence ID" value="KAK4535618.1"/>
    <property type="molecule type" value="Genomic_DNA"/>
</dbReference>
<dbReference type="InterPro" id="IPR043136">
    <property type="entry name" value="B30.2/SPRY_sf"/>
</dbReference>
<dbReference type="InterPro" id="IPR013320">
    <property type="entry name" value="ConA-like_dom_sf"/>
</dbReference>
<dbReference type="InterPro" id="IPR050618">
    <property type="entry name" value="Ubq-SigPath_Reg"/>
</dbReference>
<feature type="region of interest" description="Disordered" evidence="1">
    <location>
        <begin position="335"/>
        <end position="354"/>
    </location>
</feature>
<dbReference type="InterPro" id="IPR006594">
    <property type="entry name" value="LisH"/>
</dbReference>
<feature type="domain" description="B30.2/SPRY" evidence="2">
    <location>
        <begin position="166"/>
        <end position="384"/>
    </location>
</feature>
<dbReference type="Pfam" id="PF00622">
    <property type="entry name" value="SPRY"/>
    <property type="match status" value="1"/>
</dbReference>
<keyword evidence="4" id="KW-1185">Reference proteome</keyword>
<comment type="caution">
    <text evidence="3">The sequence shown here is derived from an EMBL/GenBank/DDBJ whole genome shotgun (WGS) entry which is preliminary data.</text>
</comment>
<gene>
    <name evidence="3" type="ORF">CDCA_CDCA05G1643</name>
</gene>
<feature type="region of interest" description="Disordered" evidence="1">
    <location>
        <begin position="191"/>
        <end position="210"/>
    </location>
</feature>
<protein>
    <recommendedName>
        <fullName evidence="2">B30.2/SPRY domain-containing protein</fullName>
    </recommendedName>
</protein>
<feature type="compositionally biased region" description="Low complexity" evidence="1">
    <location>
        <begin position="504"/>
        <end position="513"/>
    </location>
</feature>
<dbReference type="PROSITE" id="PS50896">
    <property type="entry name" value="LISH"/>
    <property type="match status" value="1"/>
</dbReference>
<organism evidence="3 4">
    <name type="scientific">Cyanidium caldarium</name>
    <name type="common">Red alga</name>
    <dbReference type="NCBI Taxonomy" id="2771"/>
    <lineage>
        <taxon>Eukaryota</taxon>
        <taxon>Rhodophyta</taxon>
        <taxon>Bangiophyceae</taxon>
        <taxon>Cyanidiales</taxon>
        <taxon>Cyanidiaceae</taxon>
        <taxon>Cyanidium</taxon>
    </lineage>
</organism>
<dbReference type="InterPro" id="IPR035782">
    <property type="entry name" value="SPRY_RanBP9/10"/>
</dbReference>
<evidence type="ECO:0000313" key="4">
    <source>
        <dbReference type="Proteomes" id="UP001301350"/>
    </source>
</evidence>
<accession>A0AAV9ITL7</accession>
<evidence type="ECO:0000259" key="2">
    <source>
        <dbReference type="PROSITE" id="PS50188"/>
    </source>
</evidence>
<evidence type="ECO:0000313" key="3">
    <source>
        <dbReference type="EMBL" id="KAK4535618.1"/>
    </source>
</evidence>
<dbReference type="CDD" id="cd12909">
    <property type="entry name" value="SPRY_RanBP9_10"/>
    <property type="match status" value="1"/>
</dbReference>
<dbReference type="Gene3D" id="2.60.120.920">
    <property type="match status" value="1"/>
</dbReference>
<proteinExistence type="predicted"/>
<evidence type="ECO:0000256" key="1">
    <source>
        <dbReference type="SAM" id="MobiDB-lite"/>
    </source>
</evidence>
<dbReference type="InterPro" id="IPR001870">
    <property type="entry name" value="B30.2/SPRY"/>
</dbReference>
<dbReference type="PROSITE" id="PS50188">
    <property type="entry name" value="B302_SPRY"/>
    <property type="match status" value="1"/>
</dbReference>